<gene>
    <name evidence="1" type="ORF">BVG79_02317</name>
</gene>
<name>A0A1W6P2Y4_9RHOB</name>
<keyword evidence="2" id="KW-1185">Reference proteome</keyword>
<evidence type="ECO:0000313" key="1">
    <source>
        <dbReference type="EMBL" id="ARO15657.1"/>
    </source>
</evidence>
<proteinExistence type="predicted"/>
<dbReference type="Proteomes" id="UP000242447">
    <property type="component" value="Chromosome"/>
</dbReference>
<sequence length="38" mass="3965">MAEALFYIAGRRTGPAQPQGLLAVVITHLASISFPAVP</sequence>
<protein>
    <submittedName>
        <fullName evidence="1">Uncharacterized protein</fullName>
    </submittedName>
</protein>
<dbReference type="KEGG" id="kro:BVG79_02317"/>
<dbReference type="EMBL" id="CP019937">
    <property type="protein sequence ID" value="ARO15657.1"/>
    <property type="molecule type" value="Genomic_DNA"/>
</dbReference>
<reference evidence="1 2" key="1">
    <citation type="submission" date="2017-02" db="EMBL/GenBank/DDBJ databases">
        <title>Ketogulonicigenium robustum SPU B003 Genome sequencing and assembly.</title>
        <authorList>
            <person name="Li Y."/>
            <person name="Liu L."/>
            <person name="Wang C."/>
            <person name="Zhang M."/>
            <person name="Zhang T."/>
            <person name="Zhang Y."/>
        </authorList>
    </citation>
    <scope>NUCLEOTIDE SEQUENCE [LARGE SCALE GENOMIC DNA]</scope>
    <source>
        <strain evidence="1 2">SPU_B003</strain>
    </source>
</reference>
<organism evidence="1 2">
    <name type="scientific">Ketogulonicigenium robustum</name>
    <dbReference type="NCBI Taxonomy" id="92947"/>
    <lineage>
        <taxon>Bacteria</taxon>
        <taxon>Pseudomonadati</taxon>
        <taxon>Pseudomonadota</taxon>
        <taxon>Alphaproteobacteria</taxon>
        <taxon>Rhodobacterales</taxon>
        <taxon>Roseobacteraceae</taxon>
        <taxon>Ketogulonicigenium</taxon>
    </lineage>
</organism>
<evidence type="ECO:0000313" key="2">
    <source>
        <dbReference type="Proteomes" id="UP000242447"/>
    </source>
</evidence>
<dbReference type="AlphaFoldDB" id="A0A1W6P2Y4"/>
<accession>A0A1W6P2Y4</accession>